<dbReference type="Proteomes" id="UP001231649">
    <property type="component" value="Chromosome 13"/>
</dbReference>
<keyword evidence="2" id="KW-1185">Reference proteome</keyword>
<sequence length="218" mass="24688">MDTQHDTPCKNTSDVCVDTSYREMVQPFTRNEGTRQNSGRASDNCIPLTGDEPESMSHPQSAAVDVPNESRHTASPNVVCDVSGNKKSLADIVRNGDWKIPKEDKEWTLVQRKRLRNRFIASRGKAVSSSNSNFKAADIKIPIYIYNVAKDVPVCDILSYIASKTDVTVHLEKMSMKVPKSYDAYKVLVPKHKLETFLNDDFWPEGVAYRRFVNFNKK</sequence>
<comment type="caution">
    <text evidence="1">The sequence shown here is derived from an EMBL/GenBank/DDBJ whole genome shotgun (WGS) entry which is preliminary data.</text>
</comment>
<dbReference type="EMBL" id="CM056789">
    <property type="protein sequence ID" value="KAJ8718323.1"/>
    <property type="molecule type" value="Genomic_DNA"/>
</dbReference>
<accession>A0ACC2QJA2</accession>
<organism evidence="1 2">
    <name type="scientific">Mythimna loreyi</name>
    <dbReference type="NCBI Taxonomy" id="667449"/>
    <lineage>
        <taxon>Eukaryota</taxon>
        <taxon>Metazoa</taxon>
        <taxon>Ecdysozoa</taxon>
        <taxon>Arthropoda</taxon>
        <taxon>Hexapoda</taxon>
        <taxon>Insecta</taxon>
        <taxon>Pterygota</taxon>
        <taxon>Neoptera</taxon>
        <taxon>Endopterygota</taxon>
        <taxon>Lepidoptera</taxon>
        <taxon>Glossata</taxon>
        <taxon>Ditrysia</taxon>
        <taxon>Noctuoidea</taxon>
        <taxon>Noctuidae</taxon>
        <taxon>Noctuinae</taxon>
        <taxon>Hadenini</taxon>
        <taxon>Mythimna</taxon>
    </lineage>
</organism>
<gene>
    <name evidence="1" type="ORF">PYW08_002560</name>
</gene>
<evidence type="ECO:0000313" key="1">
    <source>
        <dbReference type="EMBL" id="KAJ8718323.1"/>
    </source>
</evidence>
<reference evidence="1" key="1">
    <citation type="submission" date="2023-03" db="EMBL/GenBank/DDBJ databases">
        <title>Chromosome-level genomes of two armyworms, Mythimna separata and Mythimna loreyi, provide insights into the biosynthesis and reception of sex pheromones.</title>
        <authorList>
            <person name="Zhao H."/>
        </authorList>
    </citation>
    <scope>NUCLEOTIDE SEQUENCE</scope>
    <source>
        <strain evidence="1">BeijingLab</strain>
    </source>
</reference>
<proteinExistence type="predicted"/>
<name>A0ACC2QJA2_9NEOP</name>
<protein>
    <submittedName>
        <fullName evidence="1">Uncharacterized protein</fullName>
    </submittedName>
</protein>
<evidence type="ECO:0000313" key="2">
    <source>
        <dbReference type="Proteomes" id="UP001231649"/>
    </source>
</evidence>